<name>A7ZLK0_ECO24</name>
<evidence type="ECO:0000256" key="1">
    <source>
        <dbReference type="SAM" id="MobiDB-lite"/>
    </source>
</evidence>
<feature type="region of interest" description="Disordered" evidence="1">
    <location>
        <begin position="1"/>
        <end position="40"/>
    </location>
</feature>
<keyword evidence="3" id="KW-1185">Reference proteome</keyword>
<protein>
    <submittedName>
        <fullName evidence="2">Uncharacterized protein</fullName>
    </submittedName>
</protein>
<gene>
    <name evidence="2" type="ordered locus">EcE24377A_1583</name>
</gene>
<evidence type="ECO:0000313" key="3">
    <source>
        <dbReference type="Proteomes" id="UP000001122"/>
    </source>
</evidence>
<dbReference type="EMBL" id="CP000800">
    <property type="protein sequence ID" value="ABV17647.1"/>
    <property type="molecule type" value="Genomic_DNA"/>
</dbReference>
<reference evidence="3" key="1">
    <citation type="journal article" date="2008" name="J. Bacteriol.">
        <title>The pangenome structure of Escherichia coli: comparative genomic analysis of E. coli commensal and pathogenic isolates.</title>
        <authorList>
            <person name="Rasko D.A."/>
            <person name="Rosovitz M.J."/>
            <person name="Myers G.S."/>
            <person name="Mongodin E.F."/>
            <person name="Fricke W.F."/>
            <person name="Gajer P."/>
            <person name="Crabtree J."/>
            <person name="Sebaihia M."/>
            <person name="Thomson N.R."/>
            <person name="Chaudhuri R."/>
            <person name="Henderson I.R."/>
            <person name="Sperandio V."/>
            <person name="Ravel J."/>
        </authorList>
    </citation>
    <scope>NUCLEOTIDE SEQUENCE [LARGE SCALE GENOMIC DNA]</scope>
    <source>
        <strain evidence="3">E24377A / ETEC</strain>
    </source>
</reference>
<sequence length="40" mass="4581">MNHSTGRIDFWPWRFTPPGPDDTSGTNNIAQIKHPTRLAF</sequence>
<dbReference type="AlphaFoldDB" id="A7ZLK0"/>
<evidence type="ECO:0000313" key="2">
    <source>
        <dbReference type="EMBL" id="ABV17647.1"/>
    </source>
</evidence>
<dbReference type="HOGENOM" id="CLU_219359_0_0_6"/>
<dbReference type="KEGG" id="ecw:EcE24377A_1583"/>
<proteinExistence type="predicted"/>
<accession>A7ZLK0</accession>
<organism evidence="2 3">
    <name type="scientific">Escherichia coli O139:H28 (strain E24377A / ETEC)</name>
    <dbReference type="NCBI Taxonomy" id="331111"/>
    <lineage>
        <taxon>Bacteria</taxon>
        <taxon>Pseudomonadati</taxon>
        <taxon>Pseudomonadota</taxon>
        <taxon>Gammaproteobacteria</taxon>
        <taxon>Enterobacterales</taxon>
        <taxon>Enterobacteriaceae</taxon>
        <taxon>Escherichia</taxon>
    </lineage>
</organism>
<dbReference type="Proteomes" id="UP000001122">
    <property type="component" value="Chromosome"/>
</dbReference>